<dbReference type="EMBL" id="BTRK01000005">
    <property type="protein sequence ID" value="GMR50962.1"/>
    <property type="molecule type" value="Genomic_DNA"/>
</dbReference>
<evidence type="ECO:0000313" key="3">
    <source>
        <dbReference type="EMBL" id="GMR50962.1"/>
    </source>
</evidence>
<evidence type="ECO:0000313" key="4">
    <source>
        <dbReference type="Proteomes" id="UP001328107"/>
    </source>
</evidence>
<protein>
    <recommendedName>
        <fullName evidence="1">RNA-dependent RNA polymerase</fullName>
        <ecNumber evidence="1">2.7.7.48</ecNumber>
    </recommendedName>
</protein>
<keyword evidence="1" id="KW-0808">Transferase</keyword>
<dbReference type="Pfam" id="PF05183">
    <property type="entry name" value="RdRP"/>
    <property type="match status" value="1"/>
</dbReference>
<comment type="caution">
    <text evidence="3">The sequence shown here is derived from an EMBL/GenBank/DDBJ whole genome shotgun (WGS) entry which is preliminary data.</text>
</comment>
<dbReference type="InterPro" id="IPR057596">
    <property type="entry name" value="RDRP_core"/>
</dbReference>
<organism evidence="3 4">
    <name type="scientific">Pristionchus mayeri</name>
    <dbReference type="NCBI Taxonomy" id="1317129"/>
    <lineage>
        <taxon>Eukaryota</taxon>
        <taxon>Metazoa</taxon>
        <taxon>Ecdysozoa</taxon>
        <taxon>Nematoda</taxon>
        <taxon>Chromadorea</taxon>
        <taxon>Rhabditida</taxon>
        <taxon>Rhabditina</taxon>
        <taxon>Diplogasteromorpha</taxon>
        <taxon>Diplogasteroidea</taxon>
        <taxon>Neodiplogasteridae</taxon>
        <taxon>Pristionchus</taxon>
    </lineage>
</organism>
<dbReference type="Proteomes" id="UP001328107">
    <property type="component" value="Unassembled WGS sequence"/>
</dbReference>
<feature type="domain" description="RDRP core" evidence="2">
    <location>
        <begin position="58"/>
        <end position="225"/>
    </location>
</feature>
<accession>A0AAN5CVU0</accession>
<dbReference type="PANTHER" id="PTHR23079">
    <property type="entry name" value="RNA-DEPENDENT RNA POLYMERASE"/>
    <property type="match status" value="1"/>
</dbReference>
<dbReference type="GO" id="GO:0003723">
    <property type="term" value="F:RNA binding"/>
    <property type="evidence" value="ECO:0007669"/>
    <property type="project" value="UniProtKB-KW"/>
</dbReference>
<keyword evidence="4" id="KW-1185">Reference proteome</keyword>
<dbReference type="EC" id="2.7.7.48" evidence="1"/>
<keyword evidence="1" id="KW-0696">RNA-directed RNA polymerase</keyword>
<dbReference type="GO" id="GO:0030422">
    <property type="term" value="P:siRNA processing"/>
    <property type="evidence" value="ECO:0007669"/>
    <property type="project" value="TreeGrafter"/>
</dbReference>
<sequence>LHALERVICLITERRPSCTIPLLFHKEWTDCTTERRLVLFNDSDRREGYWRIMKLVATPTRILFAGYDIVMGNRVLNKYARNENHIIRLSFRDERGAALWMGDYAPEVQDRIKGILVNGITYAGRTFAWLRSSNSQLRDQGCYMIHVDFKNRSSKRPMPRDIHREMGYFHNLPNIPKMLARLGQVFTQCKTSDTTLFASEVGVAPDFIGGRNVAGKPFVFSDGVG</sequence>
<dbReference type="InterPro" id="IPR007855">
    <property type="entry name" value="RDRP"/>
</dbReference>
<dbReference type="GO" id="GO:0031380">
    <property type="term" value="C:nuclear RNA-directed RNA polymerase complex"/>
    <property type="evidence" value="ECO:0007669"/>
    <property type="project" value="TreeGrafter"/>
</dbReference>
<evidence type="ECO:0000256" key="1">
    <source>
        <dbReference type="RuleBase" id="RU363098"/>
    </source>
</evidence>
<proteinExistence type="inferred from homology"/>
<evidence type="ECO:0000259" key="2">
    <source>
        <dbReference type="Pfam" id="PF05183"/>
    </source>
</evidence>
<dbReference type="PANTHER" id="PTHR23079:SF57">
    <property type="entry name" value="RNA-DIRECTED RNA POLYMERASE"/>
    <property type="match status" value="1"/>
</dbReference>
<gene>
    <name evidence="3" type="ORF">PMAYCL1PPCAC_21157</name>
</gene>
<keyword evidence="1" id="KW-0694">RNA-binding</keyword>
<comment type="catalytic activity">
    <reaction evidence="1">
        <text>RNA(n) + a ribonucleoside 5'-triphosphate = RNA(n+1) + diphosphate</text>
        <dbReference type="Rhea" id="RHEA:21248"/>
        <dbReference type="Rhea" id="RHEA-COMP:14527"/>
        <dbReference type="Rhea" id="RHEA-COMP:17342"/>
        <dbReference type="ChEBI" id="CHEBI:33019"/>
        <dbReference type="ChEBI" id="CHEBI:61557"/>
        <dbReference type="ChEBI" id="CHEBI:140395"/>
        <dbReference type="EC" id="2.7.7.48"/>
    </reaction>
</comment>
<feature type="non-terminal residue" evidence="3">
    <location>
        <position position="1"/>
    </location>
</feature>
<dbReference type="AlphaFoldDB" id="A0AAN5CVU0"/>
<keyword evidence="1" id="KW-0548">Nucleotidyltransferase</keyword>
<name>A0AAN5CVU0_9BILA</name>
<dbReference type="GO" id="GO:0003968">
    <property type="term" value="F:RNA-directed RNA polymerase activity"/>
    <property type="evidence" value="ECO:0007669"/>
    <property type="project" value="UniProtKB-KW"/>
</dbReference>
<feature type="non-terminal residue" evidence="3">
    <location>
        <position position="225"/>
    </location>
</feature>
<reference evidence="4" key="1">
    <citation type="submission" date="2022-10" db="EMBL/GenBank/DDBJ databases">
        <title>Genome assembly of Pristionchus species.</title>
        <authorList>
            <person name="Yoshida K."/>
            <person name="Sommer R.J."/>
        </authorList>
    </citation>
    <scope>NUCLEOTIDE SEQUENCE [LARGE SCALE GENOMIC DNA]</scope>
    <source>
        <strain evidence="4">RS5460</strain>
    </source>
</reference>
<comment type="similarity">
    <text evidence="1">Belongs to the RdRP family.</text>
</comment>